<dbReference type="RefSeq" id="WP_161782242.1">
    <property type="nucleotide sequence ID" value="NZ_JARLKN010000088.1"/>
</dbReference>
<gene>
    <name evidence="1" type="ORF">Q3C12_31260</name>
</gene>
<evidence type="ECO:0000313" key="1">
    <source>
        <dbReference type="EMBL" id="MDO3681476.1"/>
    </source>
</evidence>
<dbReference type="Proteomes" id="UP001168883">
    <property type="component" value="Unassembled WGS sequence"/>
</dbReference>
<keyword evidence="2" id="KW-1185">Reference proteome</keyword>
<name>A0ABT8VKF8_9BACL</name>
<protein>
    <submittedName>
        <fullName evidence="1">Uncharacterized protein</fullName>
    </submittedName>
</protein>
<dbReference type="EMBL" id="JAUMKJ010000066">
    <property type="protein sequence ID" value="MDO3681476.1"/>
    <property type="molecule type" value="Genomic_DNA"/>
</dbReference>
<organism evidence="1 2">
    <name type="scientific">Paenibacillus ehimensis</name>
    <dbReference type="NCBI Taxonomy" id="79264"/>
    <lineage>
        <taxon>Bacteria</taxon>
        <taxon>Bacillati</taxon>
        <taxon>Bacillota</taxon>
        <taxon>Bacilli</taxon>
        <taxon>Bacillales</taxon>
        <taxon>Paenibacillaceae</taxon>
        <taxon>Paenibacillus</taxon>
    </lineage>
</organism>
<sequence length="94" mass="10714">MKQLGFTLPQIRRVLEEEAGRSPTERWTHAILLQVETIGKEKKRLGLLERMLHTTLRTIELRNDVPTEELLLFIHALQSGQTGTALDSVKQANV</sequence>
<accession>A0ABT8VKF8</accession>
<reference evidence="1" key="1">
    <citation type="submission" date="2023-07" db="EMBL/GenBank/DDBJ databases">
        <authorList>
            <person name="Aktuganov G."/>
            <person name="Boyko T."/>
            <person name="Delegan Y."/>
            <person name="Galimzianova N."/>
            <person name="Gilvanova E."/>
            <person name="Korobov V."/>
            <person name="Kuzmina L."/>
            <person name="Melentiev A."/>
            <person name="Milman P."/>
            <person name="Ryabova A."/>
            <person name="Stupak E."/>
            <person name="Yasakov T."/>
            <person name="Zharikova N."/>
            <person name="Zhurenko E."/>
        </authorList>
    </citation>
    <scope>NUCLEOTIDE SEQUENCE</scope>
    <source>
        <strain evidence="1">IB-739</strain>
    </source>
</reference>
<proteinExistence type="predicted"/>
<comment type="caution">
    <text evidence="1">The sequence shown here is derived from an EMBL/GenBank/DDBJ whole genome shotgun (WGS) entry which is preliminary data.</text>
</comment>
<evidence type="ECO:0000313" key="2">
    <source>
        <dbReference type="Proteomes" id="UP001168883"/>
    </source>
</evidence>